<name>A0A369KC55_HYPMA</name>
<sequence length="437" mass="47415">MVGRTEAAHQRAIGERSQGTNGTTRYVLNDTFGDRCESETEIKRKLLLSLFSPFHFNQVVHSIVPARPHVATHLTTLYIFLSRVSSPHLVSPVDSPSLSTSLTHSIILLSFPMAAPMSNNLAVTVAHAITFLTRPLVASHSAAAIVKLQLVLEANLTALYAPTWVVKEPLRGSGRRCLSLSPDCLPPRPIYSACVAAGVQWFEWIALLGNREFDLFIDPGCVSVRYGRKNTPNGKYITVWVDEIVSPVLSPSKGFEGFNAQGPMRFQAGAPSKQSRTLAQQLLEDDHEEDDQLFSMIADEIRAPTWMTPIHADFPAPVRSLSPLSLISAYSRSSSRSSNSSSSDFSYASTESSATSVSTLSSPPSKAPKQSRRERARQARVFVDTSKTEVTPYDGGKTTVLTGGVMLGGARGASKQTSKPNKVVKSTSGPGWRATRA</sequence>
<accession>A0A369KC55</accession>
<evidence type="ECO:0000259" key="3">
    <source>
        <dbReference type="Pfam" id="PF07742"/>
    </source>
</evidence>
<dbReference type="STRING" id="39966.A0A369KC55"/>
<dbReference type="GO" id="GO:0005634">
    <property type="term" value="C:nucleus"/>
    <property type="evidence" value="ECO:0007669"/>
    <property type="project" value="TreeGrafter"/>
</dbReference>
<dbReference type="InterPro" id="IPR036054">
    <property type="entry name" value="BTG-like_sf"/>
</dbReference>
<gene>
    <name evidence="4" type="ORF">Hypma_015236</name>
</gene>
<organism evidence="4 5">
    <name type="scientific">Hypsizygus marmoreus</name>
    <name type="common">White beech mushroom</name>
    <name type="synonym">Agaricus marmoreus</name>
    <dbReference type="NCBI Taxonomy" id="39966"/>
    <lineage>
        <taxon>Eukaryota</taxon>
        <taxon>Fungi</taxon>
        <taxon>Dikarya</taxon>
        <taxon>Basidiomycota</taxon>
        <taxon>Agaricomycotina</taxon>
        <taxon>Agaricomycetes</taxon>
        <taxon>Agaricomycetidae</taxon>
        <taxon>Agaricales</taxon>
        <taxon>Tricholomatineae</taxon>
        <taxon>Lyophyllaceae</taxon>
        <taxon>Hypsizygus</taxon>
    </lineage>
</organism>
<dbReference type="EMBL" id="LUEZ02000010">
    <property type="protein sequence ID" value="RDB28526.1"/>
    <property type="molecule type" value="Genomic_DNA"/>
</dbReference>
<comment type="caution">
    <text evidence="4">The sequence shown here is derived from an EMBL/GenBank/DDBJ whole genome shotgun (WGS) entry which is preliminary data.</text>
</comment>
<evidence type="ECO:0000313" key="4">
    <source>
        <dbReference type="EMBL" id="RDB28526.1"/>
    </source>
</evidence>
<keyword evidence="5" id="KW-1185">Reference proteome</keyword>
<comment type="similarity">
    <text evidence="1">Belongs to the BTG family.</text>
</comment>
<dbReference type="InterPro" id="IPR033332">
    <property type="entry name" value="BTG"/>
</dbReference>
<evidence type="ECO:0000256" key="2">
    <source>
        <dbReference type="SAM" id="MobiDB-lite"/>
    </source>
</evidence>
<dbReference type="PANTHER" id="PTHR22978:SF22">
    <property type="entry name" value="BTG FAMILY PROTEIN"/>
    <property type="match status" value="1"/>
</dbReference>
<dbReference type="SUPFAM" id="SSF160696">
    <property type="entry name" value="BTG domain-like"/>
    <property type="match status" value="1"/>
</dbReference>
<dbReference type="Gene3D" id="3.90.640.90">
    <property type="entry name" value="Anti-proliferative protein, N-terminal domain"/>
    <property type="match status" value="1"/>
</dbReference>
<feature type="region of interest" description="Disordered" evidence="2">
    <location>
        <begin position="1"/>
        <end position="20"/>
    </location>
</feature>
<dbReference type="PANTHER" id="PTHR22978">
    <property type="entry name" value="B-CELL TRANSLOCATION GENE"/>
    <property type="match status" value="1"/>
</dbReference>
<dbReference type="GO" id="GO:0005737">
    <property type="term" value="C:cytoplasm"/>
    <property type="evidence" value="ECO:0007669"/>
    <property type="project" value="TreeGrafter"/>
</dbReference>
<dbReference type="InParanoid" id="A0A369KC55"/>
<dbReference type="OrthoDB" id="19928at2759"/>
<feature type="region of interest" description="Disordered" evidence="2">
    <location>
        <begin position="353"/>
        <end position="437"/>
    </location>
</feature>
<feature type="compositionally biased region" description="Low complexity" evidence="2">
    <location>
        <begin position="353"/>
        <end position="364"/>
    </location>
</feature>
<feature type="compositionally biased region" description="Low complexity" evidence="2">
    <location>
        <begin position="395"/>
        <end position="404"/>
    </location>
</feature>
<feature type="compositionally biased region" description="Polar residues" evidence="2">
    <location>
        <begin position="414"/>
        <end position="429"/>
    </location>
</feature>
<dbReference type="AlphaFoldDB" id="A0A369KC55"/>
<proteinExistence type="inferred from homology"/>
<evidence type="ECO:0000313" key="5">
    <source>
        <dbReference type="Proteomes" id="UP000076154"/>
    </source>
</evidence>
<feature type="compositionally biased region" description="Basic and acidic residues" evidence="2">
    <location>
        <begin position="1"/>
        <end position="14"/>
    </location>
</feature>
<evidence type="ECO:0000256" key="1">
    <source>
        <dbReference type="ARBA" id="ARBA00007989"/>
    </source>
</evidence>
<feature type="domain" description="Anti-proliferative protein" evidence="3">
    <location>
        <begin position="125"/>
        <end position="231"/>
    </location>
</feature>
<dbReference type="Proteomes" id="UP000076154">
    <property type="component" value="Unassembled WGS sequence"/>
</dbReference>
<dbReference type="InterPro" id="IPR002087">
    <property type="entry name" value="Anti_prolifrtn"/>
</dbReference>
<reference evidence="4" key="1">
    <citation type="submission" date="2018-04" db="EMBL/GenBank/DDBJ databases">
        <title>Whole genome sequencing of Hypsizygus marmoreus.</title>
        <authorList>
            <person name="Choi I.-G."/>
            <person name="Min B."/>
            <person name="Kim J.-G."/>
            <person name="Kim S."/>
            <person name="Oh Y.-L."/>
            <person name="Kong W.-S."/>
            <person name="Park H."/>
            <person name="Jeong J."/>
            <person name="Song E.-S."/>
        </authorList>
    </citation>
    <scope>NUCLEOTIDE SEQUENCE [LARGE SCALE GENOMIC DNA]</scope>
    <source>
        <strain evidence="4">51987-8</strain>
    </source>
</reference>
<protein>
    <recommendedName>
        <fullName evidence="3">Anti-proliferative protein domain-containing protein</fullName>
    </recommendedName>
</protein>
<dbReference type="Pfam" id="PF07742">
    <property type="entry name" value="BTG"/>
    <property type="match status" value="1"/>
</dbReference>